<feature type="domain" description="Integrase catalytic" evidence="2">
    <location>
        <begin position="6"/>
        <end position="122"/>
    </location>
</feature>
<evidence type="ECO:0000256" key="1">
    <source>
        <dbReference type="ARBA" id="ARBA00022884"/>
    </source>
</evidence>
<reference evidence="3" key="1">
    <citation type="submission" date="2021-03" db="EMBL/GenBank/DDBJ databases">
        <title>Draft genome sequence of rust myrtle Austropuccinia psidii MF-1, a brazilian biotype.</title>
        <authorList>
            <person name="Quecine M.C."/>
            <person name="Pachon D.M.R."/>
            <person name="Bonatelli M.L."/>
            <person name="Correr F.H."/>
            <person name="Franceschini L.M."/>
            <person name="Leite T.F."/>
            <person name="Margarido G.R.A."/>
            <person name="Almeida C.A."/>
            <person name="Ferrarezi J.A."/>
            <person name="Labate C.A."/>
        </authorList>
    </citation>
    <scope>NUCLEOTIDE SEQUENCE</scope>
    <source>
        <strain evidence="3">MF-1</strain>
    </source>
</reference>
<dbReference type="Pfam" id="PF00665">
    <property type="entry name" value="rve"/>
    <property type="match status" value="1"/>
</dbReference>
<gene>
    <name evidence="3" type="ORF">O181_027002</name>
</gene>
<dbReference type="Proteomes" id="UP000765509">
    <property type="component" value="Unassembled WGS sequence"/>
</dbReference>
<dbReference type="SUPFAM" id="SSF53098">
    <property type="entry name" value="Ribonuclease H-like"/>
    <property type="match status" value="1"/>
</dbReference>
<dbReference type="PROSITE" id="PS50994">
    <property type="entry name" value="INTEGRASE"/>
    <property type="match status" value="1"/>
</dbReference>
<keyword evidence="1" id="KW-0694">RNA-binding</keyword>
<dbReference type="PANTHER" id="PTHR37984">
    <property type="entry name" value="PROTEIN CBG26694"/>
    <property type="match status" value="1"/>
</dbReference>
<sequence length="122" mass="14039">MNQIQEPKSPLEIAHIDWVKAVPPGGESSFNAFPVLVDRYSKTPMFLPCHKDDAFMNIAIMIWNRVISYTGLFQSIISDRDPKFTSALWKNLCNLFATKVSFSTYYHPQTDGLAERRIRNLE</sequence>
<dbReference type="InterPro" id="IPR012337">
    <property type="entry name" value="RNaseH-like_sf"/>
</dbReference>
<dbReference type="InterPro" id="IPR050951">
    <property type="entry name" value="Retrovirus_Pol_polyprotein"/>
</dbReference>
<keyword evidence="4" id="KW-1185">Reference proteome</keyword>
<dbReference type="GO" id="GO:0005634">
    <property type="term" value="C:nucleus"/>
    <property type="evidence" value="ECO:0007669"/>
    <property type="project" value="UniProtKB-ARBA"/>
</dbReference>
<dbReference type="EMBL" id="AVOT02009057">
    <property type="protein sequence ID" value="MBW0487287.1"/>
    <property type="molecule type" value="Genomic_DNA"/>
</dbReference>
<accession>A0A9Q3H1A2</accession>
<evidence type="ECO:0000313" key="3">
    <source>
        <dbReference type="EMBL" id="MBW0487287.1"/>
    </source>
</evidence>
<evidence type="ECO:0000259" key="2">
    <source>
        <dbReference type="PROSITE" id="PS50994"/>
    </source>
</evidence>
<dbReference type="InterPro" id="IPR001584">
    <property type="entry name" value="Integrase_cat-core"/>
</dbReference>
<dbReference type="GO" id="GO:0003723">
    <property type="term" value="F:RNA binding"/>
    <property type="evidence" value="ECO:0007669"/>
    <property type="project" value="UniProtKB-KW"/>
</dbReference>
<dbReference type="PANTHER" id="PTHR37984:SF5">
    <property type="entry name" value="PROTEIN NYNRIN-LIKE"/>
    <property type="match status" value="1"/>
</dbReference>
<protein>
    <recommendedName>
        <fullName evidence="2">Integrase catalytic domain-containing protein</fullName>
    </recommendedName>
</protein>
<comment type="caution">
    <text evidence="3">The sequence shown here is derived from an EMBL/GenBank/DDBJ whole genome shotgun (WGS) entry which is preliminary data.</text>
</comment>
<dbReference type="InterPro" id="IPR036397">
    <property type="entry name" value="RNaseH_sf"/>
</dbReference>
<name>A0A9Q3H1A2_9BASI</name>
<proteinExistence type="predicted"/>
<organism evidence="3 4">
    <name type="scientific">Austropuccinia psidii MF-1</name>
    <dbReference type="NCBI Taxonomy" id="1389203"/>
    <lineage>
        <taxon>Eukaryota</taxon>
        <taxon>Fungi</taxon>
        <taxon>Dikarya</taxon>
        <taxon>Basidiomycota</taxon>
        <taxon>Pucciniomycotina</taxon>
        <taxon>Pucciniomycetes</taxon>
        <taxon>Pucciniales</taxon>
        <taxon>Sphaerophragmiaceae</taxon>
        <taxon>Austropuccinia</taxon>
    </lineage>
</organism>
<evidence type="ECO:0000313" key="4">
    <source>
        <dbReference type="Proteomes" id="UP000765509"/>
    </source>
</evidence>
<dbReference type="AlphaFoldDB" id="A0A9Q3H1A2"/>
<dbReference type="Gene3D" id="3.30.420.10">
    <property type="entry name" value="Ribonuclease H-like superfamily/Ribonuclease H"/>
    <property type="match status" value="1"/>
</dbReference>
<dbReference type="GO" id="GO:0015074">
    <property type="term" value="P:DNA integration"/>
    <property type="evidence" value="ECO:0007669"/>
    <property type="project" value="InterPro"/>
</dbReference>